<dbReference type="AlphaFoldDB" id="A0A0D9ZBL1"/>
<dbReference type="InterPro" id="IPR028934">
    <property type="entry name" value="Vps26-related"/>
</dbReference>
<evidence type="ECO:0000256" key="1">
    <source>
        <dbReference type="ARBA" id="ARBA00009100"/>
    </source>
</evidence>
<dbReference type="Gramene" id="OGLUM03G29780.1">
    <property type="protein sequence ID" value="OGLUM03G29780.1"/>
    <property type="gene ID" value="OGLUM03G29780"/>
</dbReference>
<reference evidence="2" key="1">
    <citation type="submission" date="2015-04" db="UniProtKB">
        <authorList>
            <consortium name="EnsemblPlants"/>
        </authorList>
    </citation>
    <scope>IDENTIFICATION</scope>
</reference>
<dbReference type="PANTHER" id="PTHR12233">
    <property type="entry name" value="VACUOLAR PROTEIN SORTING 26 RELATED"/>
    <property type="match status" value="1"/>
</dbReference>
<dbReference type="Pfam" id="PF03643">
    <property type="entry name" value="Vps26"/>
    <property type="match status" value="1"/>
</dbReference>
<name>A0A0D9ZBL1_9ORYZ</name>
<organism evidence="2">
    <name type="scientific">Oryza glumipatula</name>
    <dbReference type="NCBI Taxonomy" id="40148"/>
    <lineage>
        <taxon>Eukaryota</taxon>
        <taxon>Viridiplantae</taxon>
        <taxon>Streptophyta</taxon>
        <taxon>Embryophyta</taxon>
        <taxon>Tracheophyta</taxon>
        <taxon>Spermatophyta</taxon>
        <taxon>Magnoliopsida</taxon>
        <taxon>Liliopsida</taxon>
        <taxon>Poales</taxon>
        <taxon>Poaceae</taxon>
        <taxon>BOP clade</taxon>
        <taxon>Oryzoideae</taxon>
        <taxon>Oryzeae</taxon>
        <taxon>Oryzinae</taxon>
        <taxon>Oryza</taxon>
    </lineage>
</organism>
<protein>
    <submittedName>
        <fullName evidence="2">Uncharacterized protein</fullName>
    </submittedName>
</protein>
<evidence type="ECO:0000313" key="3">
    <source>
        <dbReference type="Proteomes" id="UP000026961"/>
    </source>
</evidence>
<reference evidence="2" key="2">
    <citation type="submission" date="2018-05" db="EMBL/GenBank/DDBJ databases">
        <title>OgluRS3 (Oryza glumaepatula Reference Sequence Version 3).</title>
        <authorList>
            <person name="Zhang J."/>
            <person name="Kudrna D."/>
            <person name="Lee S."/>
            <person name="Talag J."/>
            <person name="Welchert J."/>
            <person name="Wing R.A."/>
        </authorList>
    </citation>
    <scope>NUCLEOTIDE SEQUENCE [LARGE SCALE GENOMIC DNA]</scope>
</reference>
<dbReference type="GO" id="GO:0006886">
    <property type="term" value="P:intracellular protein transport"/>
    <property type="evidence" value="ECO:0007669"/>
    <property type="project" value="InterPro"/>
</dbReference>
<dbReference type="HOGENOM" id="CLU_031077_5_0_1"/>
<evidence type="ECO:0000313" key="2">
    <source>
        <dbReference type="EnsemblPlants" id="OGLUM03G29780.1"/>
    </source>
</evidence>
<accession>A0A0D9ZBL1</accession>
<dbReference type="EnsemblPlants" id="OGLUM03G29780.1">
    <property type="protein sequence ID" value="OGLUM03G29780.1"/>
    <property type="gene ID" value="OGLUM03G29780"/>
</dbReference>
<dbReference type="eggNOG" id="KOG3063">
    <property type="taxonomic scope" value="Eukaryota"/>
</dbReference>
<dbReference type="InterPro" id="IPR014752">
    <property type="entry name" value="Arrestin-like_C"/>
</dbReference>
<dbReference type="Proteomes" id="UP000026961">
    <property type="component" value="Chromosome 3"/>
</dbReference>
<proteinExistence type="inferred from homology"/>
<dbReference type="STRING" id="40148.A0A0D9ZBL1"/>
<dbReference type="Gene3D" id="2.60.40.640">
    <property type="match status" value="1"/>
</dbReference>
<keyword evidence="3" id="KW-1185">Reference proteome</keyword>
<dbReference type="FunFam" id="2.60.40.640:FF:000012">
    <property type="entry name" value="vacuolar protein sorting-associated protein 26A"/>
    <property type="match status" value="1"/>
</dbReference>
<comment type="similarity">
    <text evidence="1">Belongs to the VPS26 family.</text>
</comment>
<sequence>MVLAFQSLETIAGEVSIAPIPGKRVEHQGVKIELLGQIELYHERGHFYDFTSLVRELDVAGEIYERKTYPFEFSTVEMPYDSYNGTNVRLRYILKVRTGRPYATIVVEYRDFCVSNYTPLPSINTPIASS</sequence>